<evidence type="ECO:0000256" key="1">
    <source>
        <dbReference type="SAM" id="MobiDB-lite"/>
    </source>
</evidence>
<name>A0AAE9DHW8_CAEBR</name>
<feature type="region of interest" description="Disordered" evidence="1">
    <location>
        <begin position="1"/>
        <end position="20"/>
    </location>
</feature>
<reference evidence="3 4" key="1">
    <citation type="submission" date="2022-05" db="EMBL/GenBank/DDBJ databases">
        <title>Chromosome-level reference genomes for two strains of Caenorhabditis briggsae: an improved platform for comparative genomics.</title>
        <authorList>
            <person name="Stevens L."/>
            <person name="Andersen E.C."/>
        </authorList>
    </citation>
    <scope>NUCLEOTIDE SEQUENCE [LARGE SCALE GENOMIC DNA]</scope>
    <source>
        <strain evidence="3">QX1410_ONT</strain>
        <tissue evidence="3">Whole-organism</tissue>
    </source>
</reference>
<feature type="transmembrane region" description="Helical" evidence="2">
    <location>
        <begin position="150"/>
        <end position="175"/>
    </location>
</feature>
<gene>
    <name evidence="3" type="ORF">L3Y34_017054</name>
</gene>
<protein>
    <submittedName>
        <fullName evidence="3">Uncharacterized protein</fullName>
    </submittedName>
</protein>
<dbReference type="EMBL" id="CP090892">
    <property type="protein sequence ID" value="ULU03989.1"/>
    <property type="molecule type" value="Genomic_DNA"/>
</dbReference>
<keyword evidence="2" id="KW-0472">Membrane</keyword>
<keyword evidence="2" id="KW-0812">Transmembrane</keyword>
<feature type="transmembrane region" description="Helical" evidence="2">
    <location>
        <begin position="240"/>
        <end position="262"/>
    </location>
</feature>
<dbReference type="Proteomes" id="UP000827892">
    <property type="component" value="Chromosome II"/>
</dbReference>
<proteinExistence type="predicted"/>
<evidence type="ECO:0000256" key="2">
    <source>
        <dbReference type="SAM" id="Phobius"/>
    </source>
</evidence>
<evidence type="ECO:0000313" key="3">
    <source>
        <dbReference type="EMBL" id="ULU03989.1"/>
    </source>
</evidence>
<dbReference type="AlphaFoldDB" id="A0AAE9DHW8"/>
<evidence type="ECO:0000313" key="4">
    <source>
        <dbReference type="Proteomes" id="UP000827892"/>
    </source>
</evidence>
<feature type="compositionally biased region" description="Pro residues" evidence="1">
    <location>
        <begin position="10"/>
        <end position="20"/>
    </location>
</feature>
<accession>A0AAE9DHW8</accession>
<feature type="transmembrane region" description="Helical" evidence="2">
    <location>
        <begin position="120"/>
        <end position="141"/>
    </location>
</feature>
<feature type="transmembrane region" description="Helical" evidence="2">
    <location>
        <begin position="42"/>
        <end position="67"/>
    </location>
</feature>
<organism evidence="3 4">
    <name type="scientific">Caenorhabditis briggsae</name>
    <dbReference type="NCBI Taxonomy" id="6238"/>
    <lineage>
        <taxon>Eukaryota</taxon>
        <taxon>Metazoa</taxon>
        <taxon>Ecdysozoa</taxon>
        <taxon>Nematoda</taxon>
        <taxon>Chromadorea</taxon>
        <taxon>Rhabditida</taxon>
        <taxon>Rhabditina</taxon>
        <taxon>Rhabditomorpha</taxon>
        <taxon>Rhabditoidea</taxon>
        <taxon>Rhabditidae</taxon>
        <taxon>Peloderinae</taxon>
        <taxon>Caenorhabditis</taxon>
    </lineage>
</organism>
<sequence length="382" mass="42899">MEFDFDTEPKTPPQLPPAPPIRTVSNNPKVTFKGPQTWRESIGMFMIFGLAIVVAISSLILLCYVWKDKQVYDHIVDFLDKTIQISKIAERPFLGIYQLSEKEHEVLANERTYKWFLRGYLLSELGVFFFIFLAGFLYFCFDVLAGKARVVFWIIVASGVIYAVVPIHIFTFVLMPYSNMLPNATEKILNHAIPHNVGGIQQMEMGLGCTFDLNLYAANRRKLNPNNTCDPQIESSFIPIYMLIAILVIRLTPIALGVLLAAKKTPLSEGIAQLIEKVRRNEKRRLYVKKQQRTTTTFDGDHVSKSTTFGVDGTPPRITSTPLPPVPSPAQIDHSISYNNAAYFATSGAFSSRSSEISRIDANELFKNPINRAPSGSLQSEV</sequence>
<keyword evidence="2" id="KW-1133">Transmembrane helix</keyword>